<dbReference type="PROSITE" id="PS50075">
    <property type="entry name" value="CARRIER"/>
    <property type="match status" value="2"/>
</dbReference>
<dbReference type="PANTHER" id="PTHR45527:SF1">
    <property type="entry name" value="FATTY ACID SYNTHASE"/>
    <property type="match status" value="1"/>
</dbReference>
<dbReference type="InterPro" id="IPR025110">
    <property type="entry name" value="AMP-bd_C"/>
</dbReference>
<name>A0ABW1ZTT6_9DEIO</name>
<protein>
    <submittedName>
        <fullName evidence="6">Amino acid adenylation domain-containing protein</fullName>
    </submittedName>
</protein>
<dbReference type="InterPro" id="IPR036736">
    <property type="entry name" value="ACP-like_sf"/>
</dbReference>
<evidence type="ECO:0000256" key="3">
    <source>
        <dbReference type="ARBA" id="ARBA00022553"/>
    </source>
</evidence>
<evidence type="ECO:0000256" key="1">
    <source>
        <dbReference type="ARBA" id="ARBA00001957"/>
    </source>
</evidence>
<feature type="domain" description="Carrier" evidence="5">
    <location>
        <begin position="508"/>
        <end position="583"/>
    </location>
</feature>
<dbReference type="PANTHER" id="PTHR45527">
    <property type="entry name" value="NONRIBOSOMAL PEPTIDE SYNTHETASE"/>
    <property type="match status" value="1"/>
</dbReference>
<evidence type="ECO:0000256" key="2">
    <source>
        <dbReference type="ARBA" id="ARBA00022450"/>
    </source>
</evidence>
<dbReference type="Gene3D" id="3.40.50.980">
    <property type="match status" value="4"/>
</dbReference>
<dbReference type="SMART" id="SM00823">
    <property type="entry name" value="PKS_PP"/>
    <property type="match status" value="2"/>
</dbReference>
<dbReference type="Gene3D" id="3.30.559.10">
    <property type="entry name" value="Chloramphenicol acetyltransferase-like domain"/>
    <property type="match status" value="1"/>
</dbReference>
<dbReference type="PROSITE" id="PS00012">
    <property type="entry name" value="PHOSPHOPANTETHEINE"/>
    <property type="match status" value="2"/>
</dbReference>
<dbReference type="InterPro" id="IPR020845">
    <property type="entry name" value="AMP-binding_CS"/>
</dbReference>
<dbReference type="Gene3D" id="3.30.300.30">
    <property type="match status" value="2"/>
</dbReference>
<sequence>MWNDTSTGHPQENVVSLFEQQAQLNPERTAIEFEGQELTYQELNLRANRLAHHLRALGVGPDVLVGICTPRNPNLIVAVLGILKAGGAYVPLDPEYPGERVKFMLRDSGTRILLTERTLTGVLETEPGTVKVFLEELSAALPGENVPGEAHGEHLAYVIYTSGSTGQPKGVQITRANLSSFVDWSTTFFSSASLAKTAALTSICFDLSSFEIFVPLSVGATVFLVGDLRAELTTLSRSGITLLNTVPSIMELLLKQGELPGTLQVVNLAGEPLSRDLSQRLYRNSGVREVYNLYGPSETTTYATVYRTHPDDPRPPAIGRGIANTELYVLGARRELLPIGQPGELYIGGAGVARGYLNRPELTAQRFVPNPYGSGTLYKTGDLVRYRSDGNLDYLGRLDHQVKVRGYRIELGEIETRLTDHPAVREAVVVAQESQDGSKTLVGYIVGEQDVSITGLGRYLECHLPAYMVPAVLVPLEAMPLTPNGKIDRQALPWPVGGETPGVPGENEPLSALEQSVAKVWMDVLGVERVGLNDHFFHLGGHSLKAMLLLSRLEREFGIKVSFKAFYEVPTVSGVLEHAKPVVDHAVPTRREASEETARPSRWPATPEQESLWVHSAHQPSSTYNVRLDLKIQETIDAKRLSAAIERVIFNRTVFNTRFTWHGDRLYQEDRNDQSLDLQIYDVSSWPFPEQTQFIEERRHALWGFIFDPATGPLHAMEVVVTQEGTHLICSVHHMAVDGTSARSFVNAIEWEYHRMAGSGAVQNPSVSTFREYGEWRAHMAHHAPYPTSYKEFWRQHLQSTDLAPRLTTAHIEDIPSATGGRHTVQTILTESLPKLRDSSRALGCTPFTVLFAAYAALIYKYSGVADFTVGVPTTVHRPPQFEAVIGNFINTLPVRVVVLDDDSFQALAVRLRGELGNVFDHSLPLQEIVAVVPSRPMDAHPLFQYTLNYFEAEDGRKASDIPNPRWDLDEDSDSEFDVALSITRKNDQLKLVVTSAANRLSEQATQRLIEDYQTLLSTMLDASDAIIASVPLISPAEEALVKVWNDTSTGHPQENVVSLFEQQAQLNPERTAIEFEGQELTYQELNLRANRLAHHLRALGVGPDVLVGICTPRNPNLIVAVLGILKAGGAYVPLDPEYPGERVKFMLRDSGTRILLTERTLTGVLETEPGTVKVFLEELSAALPGENVPGEAHGEHLAYVIYTSGSTGQPKGVQITRAGLDNYLNWAKEAYAIEDGEGSILHSSMSFDLTVTSLYLPLIAGKRVLVLPEMTAAAFADLLDMGRQFSLLKITPAHLAIVNTLGRAHDLASAFKTLVVGGESLPMDSVRNICSLTRVFNEYGPTETVVGCCVYQVSEPQDSGSVPIGRGIANTELYVLGARRELLPIGQPGELYIGGAGVARGYLNRPELTAQRFVPNPYGSGTLYKTGDLVRYRSDGNLDYLGRLDHQVKVRGYRIELGEIETRLTDHPAVREAVVVAQESQDGSKTLVGYIVGEQDVSITGLGRYLECHLPAYMVPAVLVPLEAMPLTPNGKIDRQALPWPVGGETPGVPGENEPLSALEQSVAKVWMDVLGVERVGLNDHFFHLGGHSLKAARLVARLKAQLGIDLRLRDVFEHPTLALQVNLCTQQRMGAGPGRALVMLEQFGPEYVLERLDDFSDAEVDELYAHLDG</sequence>
<dbReference type="Gene3D" id="1.10.1200.10">
    <property type="entry name" value="ACP-like"/>
    <property type="match status" value="2"/>
</dbReference>
<dbReference type="PROSITE" id="PS00455">
    <property type="entry name" value="AMP_BINDING"/>
    <property type="match status" value="2"/>
</dbReference>
<dbReference type="InterPro" id="IPR020806">
    <property type="entry name" value="PKS_PP-bd"/>
</dbReference>
<dbReference type="RefSeq" id="WP_380059349.1">
    <property type="nucleotide sequence ID" value="NZ_JBHSWB010000004.1"/>
</dbReference>
<proteinExistence type="predicted"/>
<feature type="domain" description="Carrier" evidence="5">
    <location>
        <begin position="1555"/>
        <end position="1630"/>
    </location>
</feature>
<dbReference type="InterPro" id="IPR006162">
    <property type="entry name" value="Ppantetheine_attach_site"/>
</dbReference>
<comment type="caution">
    <text evidence="6">The sequence shown here is derived from an EMBL/GenBank/DDBJ whole genome shotgun (WGS) entry which is preliminary data.</text>
</comment>
<dbReference type="InterPro" id="IPR009081">
    <property type="entry name" value="PP-bd_ACP"/>
</dbReference>
<feature type="compositionally biased region" description="Basic and acidic residues" evidence="4">
    <location>
        <begin position="588"/>
        <end position="599"/>
    </location>
</feature>
<dbReference type="InterPro" id="IPR045851">
    <property type="entry name" value="AMP-bd_C_sf"/>
</dbReference>
<dbReference type="InterPro" id="IPR023213">
    <property type="entry name" value="CAT-like_dom_sf"/>
</dbReference>
<reference evidence="7" key="1">
    <citation type="journal article" date="2019" name="Int. J. Syst. Evol. Microbiol.">
        <title>The Global Catalogue of Microorganisms (GCM) 10K type strain sequencing project: providing services to taxonomists for standard genome sequencing and annotation.</title>
        <authorList>
            <consortium name="The Broad Institute Genomics Platform"/>
            <consortium name="The Broad Institute Genome Sequencing Center for Infectious Disease"/>
            <person name="Wu L."/>
            <person name="Ma J."/>
        </authorList>
    </citation>
    <scope>NUCLEOTIDE SEQUENCE [LARGE SCALE GENOMIC DNA]</scope>
    <source>
        <strain evidence="7">CCUG 63830</strain>
    </source>
</reference>
<dbReference type="Gene3D" id="2.30.38.10">
    <property type="entry name" value="Luciferase, Domain 3"/>
    <property type="match status" value="2"/>
</dbReference>
<evidence type="ECO:0000313" key="7">
    <source>
        <dbReference type="Proteomes" id="UP001596317"/>
    </source>
</evidence>
<dbReference type="InterPro" id="IPR010071">
    <property type="entry name" value="AA_adenyl_dom"/>
</dbReference>
<dbReference type="Gene3D" id="3.30.559.30">
    <property type="entry name" value="Nonribosomal peptide synthetase, condensation domain"/>
    <property type="match status" value="1"/>
</dbReference>
<dbReference type="NCBIfam" id="TIGR01733">
    <property type="entry name" value="AA-adenyl-dom"/>
    <property type="match status" value="2"/>
</dbReference>
<dbReference type="EMBL" id="JBHSWB010000004">
    <property type="protein sequence ID" value="MFC6663756.1"/>
    <property type="molecule type" value="Genomic_DNA"/>
</dbReference>
<dbReference type="Proteomes" id="UP001596317">
    <property type="component" value="Unassembled WGS sequence"/>
</dbReference>
<evidence type="ECO:0000313" key="6">
    <source>
        <dbReference type="EMBL" id="MFC6663756.1"/>
    </source>
</evidence>
<keyword evidence="7" id="KW-1185">Reference proteome</keyword>
<evidence type="ECO:0000259" key="5">
    <source>
        <dbReference type="PROSITE" id="PS50075"/>
    </source>
</evidence>
<dbReference type="Pfam" id="PF00501">
    <property type="entry name" value="AMP-binding"/>
    <property type="match status" value="2"/>
</dbReference>
<dbReference type="CDD" id="cd05930">
    <property type="entry name" value="A_NRPS"/>
    <property type="match status" value="1"/>
</dbReference>
<organism evidence="6 7">
    <name type="scientific">Deinococcus multiflagellatus</name>
    <dbReference type="NCBI Taxonomy" id="1656887"/>
    <lineage>
        <taxon>Bacteria</taxon>
        <taxon>Thermotogati</taxon>
        <taxon>Deinococcota</taxon>
        <taxon>Deinococci</taxon>
        <taxon>Deinococcales</taxon>
        <taxon>Deinococcaceae</taxon>
        <taxon>Deinococcus</taxon>
    </lineage>
</organism>
<dbReference type="InterPro" id="IPR001242">
    <property type="entry name" value="Condensation_dom"/>
</dbReference>
<dbReference type="SUPFAM" id="SSF52777">
    <property type="entry name" value="CoA-dependent acyltransferases"/>
    <property type="match status" value="2"/>
</dbReference>
<feature type="region of interest" description="Disordered" evidence="4">
    <location>
        <begin position="588"/>
        <end position="609"/>
    </location>
</feature>
<accession>A0ABW1ZTT6</accession>
<dbReference type="SUPFAM" id="SSF56801">
    <property type="entry name" value="Acetyl-CoA synthetase-like"/>
    <property type="match status" value="2"/>
</dbReference>
<keyword evidence="3" id="KW-0597">Phosphoprotein</keyword>
<dbReference type="InterPro" id="IPR000873">
    <property type="entry name" value="AMP-dep_synth/lig_dom"/>
</dbReference>
<dbReference type="SUPFAM" id="SSF47336">
    <property type="entry name" value="ACP-like"/>
    <property type="match status" value="2"/>
</dbReference>
<gene>
    <name evidence="6" type="ORF">ACFP90_27550</name>
</gene>
<comment type="cofactor">
    <cofactor evidence="1">
        <name>pantetheine 4'-phosphate</name>
        <dbReference type="ChEBI" id="CHEBI:47942"/>
    </cofactor>
</comment>
<dbReference type="Pfam" id="PF13193">
    <property type="entry name" value="AMP-binding_C"/>
    <property type="match status" value="2"/>
</dbReference>
<dbReference type="Pfam" id="PF00668">
    <property type="entry name" value="Condensation"/>
    <property type="match status" value="1"/>
</dbReference>
<keyword evidence="2" id="KW-0596">Phosphopantetheine</keyword>
<dbReference type="NCBIfam" id="NF003417">
    <property type="entry name" value="PRK04813.1"/>
    <property type="match status" value="2"/>
</dbReference>
<dbReference type="Pfam" id="PF00550">
    <property type="entry name" value="PP-binding"/>
    <property type="match status" value="2"/>
</dbReference>
<evidence type="ECO:0000256" key="4">
    <source>
        <dbReference type="SAM" id="MobiDB-lite"/>
    </source>
</evidence>